<dbReference type="InParanoid" id="A0A1S0UC37"/>
<dbReference type="KEGG" id="loa:LOAG_00961"/>
<dbReference type="EMBL" id="JH712069">
    <property type="protein sequence ID" value="EFO27513.1"/>
    <property type="molecule type" value="Genomic_DNA"/>
</dbReference>
<feature type="non-terminal residue" evidence="2">
    <location>
        <position position="1"/>
    </location>
</feature>
<dbReference type="CTD" id="9938340"/>
<sequence>EPERFVRSSESVAGQQYPRSESTSRIGGSGRGTIRESGSREYTATRTTRQVVLQTTMMKKKHIVKRMKLMTPSLTEPPKVSLREAGKIHCHLSTRRDFEPTGYGHGGMERRRNELSTTTRSHETTVPYN</sequence>
<proteinExistence type="predicted"/>
<feature type="region of interest" description="Disordered" evidence="1">
    <location>
        <begin position="1"/>
        <end position="47"/>
    </location>
</feature>
<feature type="compositionally biased region" description="Polar residues" evidence="1">
    <location>
        <begin position="115"/>
        <end position="129"/>
    </location>
</feature>
<feature type="compositionally biased region" description="Polar residues" evidence="1">
    <location>
        <begin position="8"/>
        <end position="18"/>
    </location>
</feature>
<evidence type="ECO:0000256" key="1">
    <source>
        <dbReference type="SAM" id="MobiDB-lite"/>
    </source>
</evidence>
<reference evidence="2" key="1">
    <citation type="submission" date="2012-04" db="EMBL/GenBank/DDBJ databases">
        <title>The Genome Sequence of Loa loa.</title>
        <authorList>
            <consortium name="The Broad Institute Genome Sequencing Platform"/>
            <consortium name="Broad Institute Genome Sequencing Center for Infectious Disease"/>
            <person name="Nutman T.B."/>
            <person name="Fink D.L."/>
            <person name="Russ C."/>
            <person name="Young S."/>
            <person name="Zeng Q."/>
            <person name="Gargeya S."/>
            <person name="Alvarado L."/>
            <person name="Berlin A."/>
            <person name="Chapman S.B."/>
            <person name="Chen Z."/>
            <person name="Freedman E."/>
            <person name="Gellesch M."/>
            <person name="Goldberg J."/>
            <person name="Griggs A."/>
            <person name="Gujja S."/>
            <person name="Heilman E.R."/>
            <person name="Heiman D."/>
            <person name="Howarth C."/>
            <person name="Mehta T."/>
            <person name="Neiman D."/>
            <person name="Pearson M."/>
            <person name="Roberts A."/>
            <person name="Saif S."/>
            <person name="Shea T."/>
            <person name="Shenoy N."/>
            <person name="Sisk P."/>
            <person name="Stolte C."/>
            <person name="Sykes S."/>
            <person name="White J."/>
            <person name="Yandava C."/>
            <person name="Haas B."/>
            <person name="Henn M.R."/>
            <person name="Nusbaum C."/>
            <person name="Birren B."/>
        </authorList>
    </citation>
    <scope>NUCLEOTIDE SEQUENCE [LARGE SCALE GENOMIC DNA]</scope>
</reference>
<name>A0A1S0UC37_LOALO</name>
<feature type="region of interest" description="Disordered" evidence="1">
    <location>
        <begin position="91"/>
        <end position="129"/>
    </location>
</feature>
<accession>A0A1S0UC37</accession>
<protein>
    <submittedName>
        <fullName evidence="2">Uncharacterized protein</fullName>
    </submittedName>
</protein>
<dbReference type="GeneID" id="9938340"/>
<dbReference type="AlphaFoldDB" id="A0A1S0UC37"/>
<gene>
    <name evidence="2" type="ORF">LOAG_00961</name>
</gene>
<organism evidence="2">
    <name type="scientific">Loa loa</name>
    <name type="common">Eye worm</name>
    <name type="synonym">Filaria loa</name>
    <dbReference type="NCBI Taxonomy" id="7209"/>
    <lineage>
        <taxon>Eukaryota</taxon>
        <taxon>Metazoa</taxon>
        <taxon>Ecdysozoa</taxon>
        <taxon>Nematoda</taxon>
        <taxon>Chromadorea</taxon>
        <taxon>Rhabditida</taxon>
        <taxon>Spirurina</taxon>
        <taxon>Spiruromorpha</taxon>
        <taxon>Filarioidea</taxon>
        <taxon>Onchocercidae</taxon>
        <taxon>Loa</taxon>
    </lineage>
</organism>
<evidence type="ECO:0000313" key="2">
    <source>
        <dbReference type="EMBL" id="EFO27513.1"/>
    </source>
</evidence>
<dbReference type="RefSeq" id="XP_003136549.1">
    <property type="nucleotide sequence ID" value="XM_003136501.1"/>
</dbReference>